<evidence type="ECO:0000256" key="1">
    <source>
        <dbReference type="ARBA" id="ARBA00003408"/>
    </source>
</evidence>
<evidence type="ECO:0000256" key="6">
    <source>
        <dbReference type="ARBA" id="ARBA00022449"/>
    </source>
</evidence>
<dbReference type="Proteomes" id="UP000543642">
    <property type="component" value="Unassembled WGS sequence"/>
</dbReference>
<keyword evidence="8 13" id="KW-0812">Transmembrane</keyword>
<feature type="transmembrane region" description="Helical" evidence="13">
    <location>
        <begin position="141"/>
        <end position="158"/>
    </location>
</feature>
<dbReference type="PANTHER" id="PTHR43298:SF2">
    <property type="entry name" value="FMN_FAD EXPORTER YEEO-RELATED"/>
    <property type="match status" value="1"/>
</dbReference>
<evidence type="ECO:0000256" key="2">
    <source>
        <dbReference type="ARBA" id="ARBA00004651"/>
    </source>
</evidence>
<keyword evidence="11 13" id="KW-0472">Membrane</keyword>
<evidence type="ECO:0000313" key="14">
    <source>
        <dbReference type="EMBL" id="MBB5265359.1"/>
    </source>
</evidence>
<dbReference type="EMBL" id="JACHFW010000010">
    <property type="protein sequence ID" value="MBB5265359.1"/>
    <property type="molecule type" value="Genomic_DNA"/>
</dbReference>
<protein>
    <recommendedName>
        <fullName evidence="4">Probable multidrug resistance protein NorM</fullName>
    </recommendedName>
    <alternativeName>
        <fullName evidence="12">Multidrug-efflux transporter</fullName>
    </alternativeName>
</protein>
<evidence type="ECO:0000256" key="7">
    <source>
        <dbReference type="ARBA" id="ARBA00022475"/>
    </source>
</evidence>
<keyword evidence="15" id="KW-1185">Reference proteome</keyword>
<feature type="transmembrane region" description="Helical" evidence="13">
    <location>
        <begin position="367"/>
        <end position="385"/>
    </location>
</feature>
<name>A0A7W8M5W8_9FIRM</name>
<dbReference type="GO" id="GO:0042910">
    <property type="term" value="F:xenobiotic transmembrane transporter activity"/>
    <property type="evidence" value="ECO:0007669"/>
    <property type="project" value="InterPro"/>
</dbReference>
<keyword evidence="5" id="KW-0813">Transport</keyword>
<dbReference type="GO" id="GO:0006811">
    <property type="term" value="P:monoatomic ion transport"/>
    <property type="evidence" value="ECO:0007669"/>
    <property type="project" value="UniProtKB-KW"/>
</dbReference>
<evidence type="ECO:0000256" key="10">
    <source>
        <dbReference type="ARBA" id="ARBA00023065"/>
    </source>
</evidence>
<keyword evidence="9 13" id="KW-1133">Transmembrane helix</keyword>
<dbReference type="AlphaFoldDB" id="A0A7W8M5W8"/>
<dbReference type="GO" id="GO:0015297">
    <property type="term" value="F:antiporter activity"/>
    <property type="evidence" value="ECO:0007669"/>
    <property type="project" value="UniProtKB-KW"/>
</dbReference>
<evidence type="ECO:0000256" key="8">
    <source>
        <dbReference type="ARBA" id="ARBA00022692"/>
    </source>
</evidence>
<feature type="transmembrane region" description="Helical" evidence="13">
    <location>
        <begin position="288"/>
        <end position="306"/>
    </location>
</feature>
<feature type="transmembrane region" description="Helical" evidence="13">
    <location>
        <begin position="67"/>
        <end position="88"/>
    </location>
</feature>
<reference evidence="14 15" key="1">
    <citation type="submission" date="2020-08" db="EMBL/GenBank/DDBJ databases">
        <title>Genomic Encyclopedia of Type Strains, Phase IV (KMG-IV): sequencing the most valuable type-strain genomes for metagenomic binning, comparative biology and taxonomic classification.</title>
        <authorList>
            <person name="Goeker M."/>
        </authorList>
    </citation>
    <scope>NUCLEOTIDE SEQUENCE [LARGE SCALE GENOMIC DNA]</scope>
    <source>
        <strain evidence="14 15">DSM 106146</strain>
    </source>
</reference>
<dbReference type="Pfam" id="PF01554">
    <property type="entry name" value="MatE"/>
    <property type="match status" value="2"/>
</dbReference>
<dbReference type="CDD" id="cd13138">
    <property type="entry name" value="MATE_yoeA_like"/>
    <property type="match status" value="1"/>
</dbReference>
<dbReference type="NCBIfam" id="TIGR00797">
    <property type="entry name" value="matE"/>
    <property type="match status" value="1"/>
</dbReference>
<evidence type="ECO:0000256" key="9">
    <source>
        <dbReference type="ARBA" id="ARBA00022989"/>
    </source>
</evidence>
<dbReference type="InterPro" id="IPR048279">
    <property type="entry name" value="MdtK-like"/>
</dbReference>
<feature type="transmembrane region" description="Helical" evidence="13">
    <location>
        <begin position="397"/>
        <end position="415"/>
    </location>
</feature>
<keyword evidence="10" id="KW-0406">Ion transport</keyword>
<dbReference type="PANTHER" id="PTHR43298">
    <property type="entry name" value="MULTIDRUG RESISTANCE PROTEIN NORM-RELATED"/>
    <property type="match status" value="1"/>
</dbReference>
<evidence type="ECO:0000256" key="13">
    <source>
        <dbReference type="SAM" id="Phobius"/>
    </source>
</evidence>
<dbReference type="RefSeq" id="WP_183775226.1">
    <property type="nucleotide sequence ID" value="NZ_CAWVEG010000177.1"/>
</dbReference>
<sequence length="454" mass="48841">MTAQQKGVRQTSLTEGSVVKGFLTFMIPIIIGNIFTQIYNMADSVIVGQFLGGEALAAVGASFSLNMMINSFLISVGAGATVVVSQYYGARQQDKLDKTVNTALILAGCVAVVITVIWLILARPLLTVMNTPENIFDDALAYFYIIILGTIGHLYYQMTSAILRGMGDSVWPLGLLIFCSILNIILDLLFVAVFHWGVEGAAWATILSQLISGIAVVLRLCGKRYNITVRPGTLRIDKELAVTILAIGVPAGMQQLVTSAGSSVVQVVTNSFGSDVVAANSTIIKVDGFIILPLMAISTAITTYVGQNIGAGKHDRLKQGIHLSMWLSAGIAIVLGLILVVIAPFAVRIFTNESAIIEIGATGLRTLGFFYTFIALSNCITGIVRGAGASSVPMFSAFLNIGVRILFAWILAYGMNDYRGLYYAMILGNFCNMALLILYYKFGHWREASVVKNT</sequence>
<evidence type="ECO:0000313" key="15">
    <source>
        <dbReference type="Proteomes" id="UP000543642"/>
    </source>
</evidence>
<feature type="transmembrane region" description="Helical" evidence="13">
    <location>
        <begin position="200"/>
        <end position="221"/>
    </location>
</feature>
<feature type="transmembrane region" description="Helical" evidence="13">
    <location>
        <begin position="326"/>
        <end position="347"/>
    </location>
</feature>
<evidence type="ECO:0000256" key="4">
    <source>
        <dbReference type="ARBA" id="ARBA00020268"/>
    </source>
</evidence>
<evidence type="ECO:0000256" key="5">
    <source>
        <dbReference type="ARBA" id="ARBA00022448"/>
    </source>
</evidence>
<keyword evidence="7" id="KW-1003">Cell membrane</keyword>
<feature type="transmembrane region" description="Helical" evidence="13">
    <location>
        <begin position="421"/>
        <end position="440"/>
    </location>
</feature>
<evidence type="ECO:0000256" key="3">
    <source>
        <dbReference type="ARBA" id="ARBA00010199"/>
    </source>
</evidence>
<proteinExistence type="inferred from homology"/>
<comment type="function">
    <text evidence="1">Multidrug efflux pump.</text>
</comment>
<feature type="transmembrane region" description="Helical" evidence="13">
    <location>
        <begin position="21"/>
        <end position="39"/>
    </location>
</feature>
<dbReference type="InterPro" id="IPR002528">
    <property type="entry name" value="MATE_fam"/>
</dbReference>
<feature type="transmembrane region" description="Helical" evidence="13">
    <location>
        <begin position="100"/>
        <end position="121"/>
    </location>
</feature>
<accession>A0A7W8M5W8</accession>
<organism evidence="14 15">
    <name type="scientific">Catenibacillus scindens</name>
    <dbReference type="NCBI Taxonomy" id="673271"/>
    <lineage>
        <taxon>Bacteria</taxon>
        <taxon>Bacillati</taxon>
        <taxon>Bacillota</taxon>
        <taxon>Clostridia</taxon>
        <taxon>Lachnospirales</taxon>
        <taxon>Lachnospiraceae</taxon>
        <taxon>Catenibacillus</taxon>
    </lineage>
</organism>
<dbReference type="GO" id="GO:0005886">
    <property type="term" value="C:plasma membrane"/>
    <property type="evidence" value="ECO:0007669"/>
    <property type="project" value="UniProtKB-SubCell"/>
</dbReference>
<comment type="similarity">
    <text evidence="3">Belongs to the multi antimicrobial extrusion (MATE) (TC 2.A.66.1) family.</text>
</comment>
<comment type="subcellular location">
    <subcellularLocation>
        <location evidence="2">Cell membrane</location>
        <topology evidence="2">Multi-pass membrane protein</topology>
    </subcellularLocation>
</comment>
<keyword evidence="6" id="KW-0050">Antiport</keyword>
<gene>
    <name evidence="14" type="ORF">HNP82_002502</name>
</gene>
<feature type="transmembrane region" description="Helical" evidence="13">
    <location>
        <begin position="170"/>
        <end position="194"/>
    </location>
</feature>
<evidence type="ECO:0000256" key="11">
    <source>
        <dbReference type="ARBA" id="ARBA00023136"/>
    </source>
</evidence>
<dbReference type="InterPro" id="IPR050222">
    <property type="entry name" value="MATE_MdtK"/>
</dbReference>
<comment type="caution">
    <text evidence="14">The sequence shown here is derived from an EMBL/GenBank/DDBJ whole genome shotgun (WGS) entry which is preliminary data.</text>
</comment>
<dbReference type="PIRSF" id="PIRSF006603">
    <property type="entry name" value="DinF"/>
    <property type="match status" value="1"/>
</dbReference>
<evidence type="ECO:0000256" key="12">
    <source>
        <dbReference type="ARBA" id="ARBA00031636"/>
    </source>
</evidence>